<dbReference type="VEuPathDB" id="AmoebaDB:EHI8A_149680"/>
<reference evidence="1 2" key="1">
    <citation type="submission" date="2016-05" db="EMBL/GenBank/DDBJ databases">
        <title>First whole genome sequencing of Entamoeba histolytica HM1:IMSS-clone-6.</title>
        <authorList>
            <person name="Mukherjee Avik.K."/>
            <person name="Izumyama S."/>
            <person name="Nakada-Tsukui K."/>
            <person name="Nozaki T."/>
        </authorList>
    </citation>
    <scope>NUCLEOTIDE SEQUENCE [LARGE SCALE GENOMIC DNA]</scope>
    <source>
        <strain evidence="1 2">HM1:IMSS clone 6</strain>
    </source>
</reference>
<comment type="caution">
    <text evidence="1">The sequence shown here is derived from an EMBL/GenBank/DDBJ whole genome shotgun (WGS) entry which is preliminary data.</text>
</comment>
<evidence type="ECO:0000313" key="2">
    <source>
        <dbReference type="Proteomes" id="UP000078387"/>
    </source>
</evidence>
<gene>
    <name evidence="1" type="ORF">CL6EHI_123710</name>
</gene>
<dbReference type="VEuPathDB" id="AmoebaDB:EHI_123710"/>
<evidence type="ECO:0000313" key="1">
    <source>
        <dbReference type="EMBL" id="GAT98870.1"/>
    </source>
</evidence>
<organism evidence="1 2">
    <name type="scientific">Entamoeba histolytica</name>
    <dbReference type="NCBI Taxonomy" id="5759"/>
    <lineage>
        <taxon>Eukaryota</taxon>
        <taxon>Amoebozoa</taxon>
        <taxon>Evosea</taxon>
        <taxon>Archamoebae</taxon>
        <taxon>Mastigamoebida</taxon>
        <taxon>Entamoebidae</taxon>
        <taxon>Entamoeba</taxon>
    </lineage>
</organism>
<dbReference type="VEuPathDB" id="AmoebaDB:EHI7A_117310"/>
<dbReference type="OMA" id="WISLMTR"/>
<dbReference type="VEuPathDB" id="AmoebaDB:KM1_200790"/>
<dbReference type="VEuPathDB" id="AmoebaDB:EHI5A_080130"/>
<dbReference type="Proteomes" id="UP000078387">
    <property type="component" value="Unassembled WGS sequence"/>
</dbReference>
<accession>A0A5K1U5Y9</accession>
<sequence length="125" mass="14652">MLTIQIAENFVREKLISSTLRKKALIFCAVLLFIITLQADTHFCLYQNEEEEWISLLTHVQTSNEFDFKRLKITTFSRSDEIQSFEQQQIVKILGEKISDNSPIICLHNCEAFAVWFMALFIIIF</sequence>
<dbReference type="AlphaFoldDB" id="A0A5K1U5Y9"/>
<dbReference type="EMBL" id="BDEQ01000001">
    <property type="protein sequence ID" value="GAT98870.1"/>
    <property type="molecule type" value="Genomic_DNA"/>
</dbReference>
<proteinExistence type="predicted"/>
<name>A0A5K1U5Y9_ENTHI</name>
<protein>
    <submittedName>
        <fullName evidence="1">Uncharacterized protein</fullName>
    </submittedName>
</protein>